<reference evidence="6" key="1">
    <citation type="submission" date="2020-04" db="EMBL/GenBank/DDBJ databases">
        <title>Genome Assembly and Annotation of Botryosphaeria dothidea sdau 11-99, a Latent Pathogen of Apple Fruit Ring Rot in China.</title>
        <authorList>
            <person name="Yu C."/>
            <person name="Diao Y."/>
            <person name="Lu Q."/>
            <person name="Zhao J."/>
            <person name="Cui S."/>
            <person name="Peng C."/>
            <person name="He B."/>
            <person name="Liu H."/>
        </authorList>
    </citation>
    <scope>NUCLEOTIDE SEQUENCE [LARGE SCALE GENOMIC DNA]</scope>
    <source>
        <strain evidence="6">Sdau11-99</strain>
    </source>
</reference>
<dbReference type="AlphaFoldDB" id="A0A8H4N296"/>
<dbReference type="Proteomes" id="UP000572817">
    <property type="component" value="Unassembled WGS sequence"/>
</dbReference>
<dbReference type="Gene3D" id="3.50.50.60">
    <property type="entry name" value="FAD/NAD(P)-binding domain"/>
    <property type="match status" value="1"/>
</dbReference>
<evidence type="ECO:0000313" key="6">
    <source>
        <dbReference type="EMBL" id="KAF4308214.1"/>
    </source>
</evidence>
<evidence type="ECO:0000256" key="3">
    <source>
        <dbReference type="ARBA" id="ARBA00022827"/>
    </source>
</evidence>
<dbReference type="PRINTS" id="PR00420">
    <property type="entry name" value="RNGMNOXGNASE"/>
</dbReference>
<dbReference type="GO" id="GO:0004497">
    <property type="term" value="F:monooxygenase activity"/>
    <property type="evidence" value="ECO:0007669"/>
    <property type="project" value="UniProtKB-KW"/>
</dbReference>
<comment type="similarity">
    <text evidence="1">Belongs to the paxM FAD-dependent monooxygenase family.</text>
</comment>
<evidence type="ECO:0000259" key="5">
    <source>
        <dbReference type="Pfam" id="PF01494"/>
    </source>
</evidence>
<protein>
    <submittedName>
        <fullName evidence="6">Monooxygenase FAD-binding protein</fullName>
    </submittedName>
</protein>
<organism evidence="6 7">
    <name type="scientific">Botryosphaeria dothidea</name>
    <dbReference type="NCBI Taxonomy" id="55169"/>
    <lineage>
        <taxon>Eukaryota</taxon>
        <taxon>Fungi</taxon>
        <taxon>Dikarya</taxon>
        <taxon>Ascomycota</taxon>
        <taxon>Pezizomycotina</taxon>
        <taxon>Dothideomycetes</taxon>
        <taxon>Dothideomycetes incertae sedis</taxon>
        <taxon>Botryosphaeriales</taxon>
        <taxon>Botryosphaeriaceae</taxon>
        <taxon>Botryosphaeria</taxon>
    </lineage>
</organism>
<gene>
    <name evidence="6" type="ORF">GTA08_BOTSDO04341</name>
</gene>
<keyword evidence="7" id="KW-1185">Reference proteome</keyword>
<keyword evidence="3" id="KW-0274">FAD</keyword>
<dbReference type="InterPro" id="IPR050562">
    <property type="entry name" value="FAD_mOase_fung"/>
</dbReference>
<evidence type="ECO:0000256" key="1">
    <source>
        <dbReference type="ARBA" id="ARBA00007992"/>
    </source>
</evidence>
<proteinExistence type="inferred from homology"/>
<dbReference type="EMBL" id="WWBZ02000022">
    <property type="protein sequence ID" value="KAF4308214.1"/>
    <property type="molecule type" value="Genomic_DNA"/>
</dbReference>
<evidence type="ECO:0000256" key="2">
    <source>
        <dbReference type="ARBA" id="ARBA00022630"/>
    </source>
</evidence>
<name>A0A8H4N296_9PEZI</name>
<evidence type="ECO:0000313" key="7">
    <source>
        <dbReference type="Proteomes" id="UP000572817"/>
    </source>
</evidence>
<dbReference type="InterPro" id="IPR002938">
    <property type="entry name" value="FAD-bd"/>
</dbReference>
<dbReference type="Pfam" id="PF01494">
    <property type="entry name" value="FAD_binding_3"/>
    <property type="match status" value="1"/>
</dbReference>
<dbReference type="InterPro" id="IPR036188">
    <property type="entry name" value="FAD/NAD-bd_sf"/>
</dbReference>
<dbReference type="OrthoDB" id="10029326at2759"/>
<dbReference type="SUPFAM" id="SSF51905">
    <property type="entry name" value="FAD/NAD(P)-binding domain"/>
    <property type="match status" value="1"/>
</dbReference>
<accession>A0A8H4N296</accession>
<evidence type="ECO:0000256" key="4">
    <source>
        <dbReference type="ARBA" id="ARBA00023002"/>
    </source>
</evidence>
<dbReference type="GO" id="GO:0071949">
    <property type="term" value="F:FAD binding"/>
    <property type="evidence" value="ECO:0007669"/>
    <property type="project" value="InterPro"/>
</dbReference>
<sequence length="484" mass="53136">MATKHNHQIIIVGGGITGLTLALMLQHQKIDYVLLEAYGSVTPNVGASIGLYANGLRVLDQLGVYRAVLKIAQAAKRHITRNGDTGKKMTEMPCGPVMEARHGYSPLFMERYGLLQVLYQHVEEKERILVNKKVQLIENFEDKALVHTADGSVFEGQIVVGADGVHSTVRKEMWRNAQEQDPGAIPKVDKQNIKCEYACVFGLAKPTPGIFPGDVIAISKPGSTAGFMGGQNSEVFCFWFWKLPQSQHSCAIDNIPRLTKEDEQKQLERAADIVAADSGLRVGEVMRNLERSAVTALPHFVLRRWHFGRIVLVGDASHKFNPLVGQGGNSCIESCAGLVNELTTYSSAADLAAPSWSLGSLSEVFTSLEAQRVERLVDMVERCQVAQYAAAWDTWGLRFLSKYVVPLQSVSKTTDFYSSFITGGLKLKTLDLPQVEHEWAYDDEVERSAPKQTSTAVVLTTASFALFAGILAARALRNGGRIIS</sequence>
<dbReference type="PANTHER" id="PTHR47356:SF2">
    <property type="entry name" value="FAD-BINDING DOMAIN-CONTAINING PROTEIN-RELATED"/>
    <property type="match status" value="1"/>
</dbReference>
<feature type="domain" description="FAD-binding" evidence="5">
    <location>
        <begin position="8"/>
        <end position="343"/>
    </location>
</feature>
<dbReference type="PANTHER" id="PTHR47356">
    <property type="entry name" value="FAD-DEPENDENT MONOOXYGENASE ASQG-RELATED"/>
    <property type="match status" value="1"/>
</dbReference>
<keyword evidence="4" id="KW-0560">Oxidoreductase</keyword>
<comment type="caution">
    <text evidence="6">The sequence shown here is derived from an EMBL/GenBank/DDBJ whole genome shotgun (WGS) entry which is preliminary data.</text>
</comment>
<keyword evidence="6" id="KW-0503">Monooxygenase</keyword>
<keyword evidence="2" id="KW-0285">Flavoprotein</keyword>